<reference evidence="2 3" key="1">
    <citation type="submission" date="2017-09" db="EMBL/GenBank/DDBJ databases">
        <title>Depth-based differentiation of microbial function through sediment-hosted aquifers and enrichment of novel symbionts in the deep terrestrial subsurface.</title>
        <authorList>
            <person name="Probst A.J."/>
            <person name="Ladd B."/>
            <person name="Jarett J.K."/>
            <person name="Geller-Mcgrath D.E."/>
            <person name="Sieber C.M."/>
            <person name="Emerson J.B."/>
            <person name="Anantharaman K."/>
            <person name="Thomas B.C."/>
            <person name="Malmstrom R."/>
            <person name="Stieglmeier M."/>
            <person name="Klingl A."/>
            <person name="Woyke T."/>
            <person name="Ryan C.M."/>
            <person name="Banfield J.F."/>
        </authorList>
    </citation>
    <scope>NUCLEOTIDE SEQUENCE [LARGE SCALE GENOMIC DNA]</scope>
    <source>
        <strain evidence="2">CG10_big_fil_rev_8_21_14_0_10_45_14</strain>
    </source>
</reference>
<evidence type="ECO:0000313" key="3">
    <source>
        <dbReference type="Proteomes" id="UP000230833"/>
    </source>
</evidence>
<evidence type="ECO:0000313" key="2">
    <source>
        <dbReference type="EMBL" id="PIR46678.1"/>
    </source>
</evidence>
<accession>A0A2H0RJK9</accession>
<dbReference type="Proteomes" id="UP000230833">
    <property type="component" value="Unassembled WGS sequence"/>
</dbReference>
<keyword evidence="1" id="KW-0472">Membrane</keyword>
<feature type="transmembrane region" description="Helical" evidence="1">
    <location>
        <begin position="9"/>
        <end position="34"/>
    </location>
</feature>
<gene>
    <name evidence="2" type="ORF">COV07_02985</name>
</gene>
<evidence type="ECO:0000256" key="1">
    <source>
        <dbReference type="SAM" id="Phobius"/>
    </source>
</evidence>
<name>A0A2H0RJK9_9BACT</name>
<proteinExistence type="predicted"/>
<protein>
    <submittedName>
        <fullName evidence="2">Uncharacterized protein</fullName>
    </submittedName>
</protein>
<comment type="caution">
    <text evidence="2">The sequence shown here is derived from an EMBL/GenBank/DDBJ whole genome shotgun (WGS) entry which is preliminary data.</text>
</comment>
<dbReference type="AlphaFoldDB" id="A0A2H0RJK9"/>
<sequence length="106" mass="11621">MKSLIPRNIFIPGTSLFGLLAMLAILLLLSYTYFLASSVAYVAATKELVRDIGGAERDIGELESKYIVFMRELNEKDALAQGYVAVSKTHYVKAGSGSVLFAQNNR</sequence>
<keyword evidence="1" id="KW-1133">Transmembrane helix</keyword>
<dbReference type="EMBL" id="PCYL01000032">
    <property type="protein sequence ID" value="PIR46678.1"/>
    <property type="molecule type" value="Genomic_DNA"/>
</dbReference>
<organism evidence="2 3">
    <name type="scientific">Candidatus Vogelbacteria bacterium CG10_big_fil_rev_8_21_14_0_10_45_14</name>
    <dbReference type="NCBI Taxonomy" id="1975042"/>
    <lineage>
        <taxon>Bacteria</taxon>
        <taxon>Candidatus Vogeliibacteriota</taxon>
    </lineage>
</organism>
<keyword evidence="1" id="KW-0812">Transmembrane</keyword>